<feature type="compositionally biased region" description="Low complexity" evidence="2">
    <location>
        <begin position="34"/>
        <end position="46"/>
    </location>
</feature>
<proteinExistence type="inferred from homology"/>
<gene>
    <name evidence="5" type="ORF">M1K48_00750</name>
</gene>
<reference evidence="5 6" key="1">
    <citation type="submission" date="2022-05" db="EMBL/GenBank/DDBJ databases">
        <title>S8-45 Sphingomonas ultraviolaceadurans.</title>
        <authorList>
            <person name="Liu Y."/>
        </authorList>
    </citation>
    <scope>NUCLEOTIDE SEQUENCE [LARGE SCALE GENOMIC DNA]</scope>
    <source>
        <strain evidence="5 6">S8-45</strain>
    </source>
</reference>
<dbReference type="SUPFAM" id="SSF69304">
    <property type="entry name" value="Tricorn protease N-terminal domain"/>
    <property type="match status" value="1"/>
</dbReference>
<evidence type="ECO:0000259" key="4">
    <source>
        <dbReference type="Pfam" id="PF01979"/>
    </source>
</evidence>
<accession>A0ABY5MUP6</accession>
<dbReference type="InterPro" id="IPR011059">
    <property type="entry name" value="Metal-dep_hydrolase_composite"/>
</dbReference>
<keyword evidence="6" id="KW-1185">Reference proteome</keyword>
<dbReference type="Pfam" id="PF07676">
    <property type="entry name" value="PD40"/>
    <property type="match status" value="2"/>
</dbReference>
<dbReference type="InterPro" id="IPR011042">
    <property type="entry name" value="6-blade_b-propeller_TolB-like"/>
</dbReference>
<dbReference type="EMBL" id="CP097253">
    <property type="protein sequence ID" value="UUR08210.1"/>
    <property type="molecule type" value="Genomic_DNA"/>
</dbReference>
<sequence>MIAKLSLTCALLASSALAAAQEAAPPPPPPPQQASPSEAASQHSPPVASPRETGDKNAAAAKWNVEAPRGMTLRKIKLDADEGTWLNVDVSPDGSRIAFDMLGDIYVMPIGGGTPTRIAEGLSYEQQPRWSPDGSRLAFVSDRAGGDNIWIMNADGSGKKQLTKEDFRLLNQPSWSPDGRYIVAKKHFTTTRSLGTGEVWLYHVDGGSGVQLVKRVNDKWQKELGEPTFAPDGKHIYFTRNVTPGGTFQYAQDSNGALFAIESYELDTGETLRVTGGNGGAVRPNPSPDGKYLAFVRRERAKSKLFVRDLASGNERKLLDLPDQDMQETWAVTGVYPNMDWTADSREVVLWSGGKLRRVSVTDGSARDIPFRISDDRVVAESLHPKVEVAPDSFGTRMVRWAQMSPDGRQIVYESLGKLWVKPNGGGAARRLTRSDDSIFEAFPTWSRDGRTLAFVSWTDAGLGKIMTVGAAGGTPRAVTADPGHYITPRFSPDGRTIAFAAGSGGGLTADRWGRDGGVYVVPASGGKPKLVERGASNPQYGAAGDRLFMTMRGDDKLQLVSTDLSGEARRVHASGDLASDFQVSQDGRSVLFRQNYEAYLMPLLPGSQDVTASTDKGALPAVRLSQGGADFMHFSNGGTRAHWSIGPVLYTADANGSYAGEYKYPTAGVNLSQPARAAKPTGSVALTGARIVTMRGADGGVIEDGVILVRGDRIAAIGRRGEVAVPAGTPSVDLAGKTVVPGFIDAHAHGPQGDGEGFVPQQNWSAMANLALGTTTIHDPSNSAAEVFAAAEMQRAGKILAPRIFSTGEIIYGARAAGAFAEIGKFDDALAHVRRLKAQGAWSVKNYNQPRREQRQMVVAAAQAENMLVVPEGGSLFNMDMSLIQDGNATVEHNVPGSIFYNDVLQLWSQTRTNYTPTLVVSYGGPGGDPYWRSHTNVYDHPLLRAHIPPGTLAAANARREIAPEEDYADTWAAREARKLADRGISVSIGAHGQQDGIGAHWEMWSFVKGGWTPLQALQAATVNPARTLGLDRDIGSLEVGKLADLVVLDANPLDNIRNTDKVAKVMQGGRLYNALTLNEEVTGNRRRQAYWWETSSSPMPGNRPAASAHKH</sequence>
<feature type="region of interest" description="Disordered" evidence="2">
    <location>
        <begin position="18"/>
        <end position="64"/>
    </location>
</feature>
<dbReference type="Pfam" id="PF26550">
    <property type="entry name" value="Tricorn_2nd"/>
    <property type="match status" value="1"/>
</dbReference>
<dbReference type="SUPFAM" id="SSF51338">
    <property type="entry name" value="Composite domain of metallo-dependent hydrolases"/>
    <property type="match status" value="1"/>
</dbReference>
<name>A0ABY5MUP6_9SPHN</name>
<evidence type="ECO:0000313" key="6">
    <source>
        <dbReference type="Proteomes" id="UP000831921"/>
    </source>
</evidence>
<protein>
    <submittedName>
        <fullName evidence="5">Amidohydrolase family protein</fullName>
    </submittedName>
</protein>
<dbReference type="Gene3D" id="2.30.40.10">
    <property type="entry name" value="Urease, subunit C, domain 1"/>
    <property type="match status" value="1"/>
</dbReference>
<dbReference type="PANTHER" id="PTHR36842">
    <property type="entry name" value="PROTEIN TOLB HOMOLOG"/>
    <property type="match status" value="1"/>
</dbReference>
<dbReference type="InterPro" id="IPR032466">
    <property type="entry name" value="Metal_Hydrolase"/>
</dbReference>
<feature type="compositionally biased region" description="Pro residues" evidence="2">
    <location>
        <begin position="24"/>
        <end position="33"/>
    </location>
</feature>
<organism evidence="5 6">
    <name type="scientific">Sphingomonas glaciei</name>
    <dbReference type="NCBI Taxonomy" id="2938948"/>
    <lineage>
        <taxon>Bacteria</taxon>
        <taxon>Pseudomonadati</taxon>
        <taxon>Pseudomonadota</taxon>
        <taxon>Alphaproteobacteria</taxon>
        <taxon>Sphingomonadales</taxon>
        <taxon>Sphingomonadaceae</taxon>
        <taxon>Sphingomonas</taxon>
    </lineage>
</organism>
<dbReference type="Proteomes" id="UP000831921">
    <property type="component" value="Chromosome"/>
</dbReference>
<dbReference type="Gene3D" id="2.120.10.30">
    <property type="entry name" value="TolB, C-terminal domain"/>
    <property type="match status" value="3"/>
</dbReference>
<evidence type="ECO:0000256" key="1">
    <source>
        <dbReference type="ARBA" id="ARBA00009820"/>
    </source>
</evidence>
<feature type="signal peptide" evidence="3">
    <location>
        <begin position="1"/>
        <end position="20"/>
    </location>
</feature>
<feature type="domain" description="Amidohydrolase-related" evidence="4">
    <location>
        <begin position="977"/>
        <end position="1072"/>
    </location>
</feature>
<dbReference type="Gene3D" id="3.20.20.140">
    <property type="entry name" value="Metal-dependent hydrolases"/>
    <property type="match status" value="1"/>
</dbReference>
<dbReference type="SUPFAM" id="SSF82171">
    <property type="entry name" value="DPP6 N-terminal domain-like"/>
    <property type="match status" value="1"/>
</dbReference>
<dbReference type="InterPro" id="IPR006680">
    <property type="entry name" value="Amidohydro-rel"/>
</dbReference>
<dbReference type="PANTHER" id="PTHR36842:SF1">
    <property type="entry name" value="PROTEIN TOLB"/>
    <property type="match status" value="1"/>
</dbReference>
<dbReference type="Pfam" id="PF01979">
    <property type="entry name" value="Amidohydro_1"/>
    <property type="match status" value="1"/>
</dbReference>
<feature type="chain" id="PRO_5047312218" evidence="3">
    <location>
        <begin position="21"/>
        <end position="1113"/>
    </location>
</feature>
<evidence type="ECO:0000256" key="2">
    <source>
        <dbReference type="SAM" id="MobiDB-lite"/>
    </source>
</evidence>
<keyword evidence="3" id="KW-0732">Signal</keyword>
<evidence type="ECO:0000313" key="5">
    <source>
        <dbReference type="EMBL" id="UUR08210.1"/>
    </source>
</evidence>
<dbReference type="SUPFAM" id="SSF51556">
    <property type="entry name" value="Metallo-dependent hydrolases"/>
    <property type="match status" value="1"/>
</dbReference>
<comment type="similarity">
    <text evidence="1">Belongs to the TolB family.</text>
</comment>
<evidence type="ECO:0000256" key="3">
    <source>
        <dbReference type="SAM" id="SignalP"/>
    </source>
</evidence>
<dbReference type="InterPro" id="IPR011659">
    <property type="entry name" value="WD40"/>
</dbReference>
<dbReference type="RefSeq" id="WP_249503989.1">
    <property type="nucleotide sequence ID" value="NZ_CP097253.1"/>
</dbReference>